<gene>
    <name evidence="3" type="ORF">KCG35_10250</name>
</gene>
<evidence type="ECO:0000313" key="3">
    <source>
        <dbReference type="EMBL" id="MBU2711440.1"/>
    </source>
</evidence>
<keyword evidence="1" id="KW-0472">Membrane</keyword>
<dbReference type="RefSeq" id="WP_215819598.1">
    <property type="nucleotide sequence ID" value="NZ_JAGSOY010000019.1"/>
</dbReference>
<dbReference type="SUPFAM" id="SSF56601">
    <property type="entry name" value="beta-lactamase/transpeptidase-like"/>
    <property type="match status" value="1"/>
</dbReference>
<feature type="transmembrane region" description="Helical" evidence="1">
    <location>
        <begin position="6"/>
        <end position="25"/>
    </location>
</feature>
<dbReference type="InterPro" id="IPR012338">
    <property type="entry name" value="Beta-lactam/transpept-like"/>
</dbReference>
<protein>
    <submittedName>
        <fullName evidence="3">Serine hydrolase</fullName>
    </submittedName>
</protein>
<dbReference type="PANTHER" id="PTHR43283:SF14">
    <property type="entry name" value="BLL8153 PROTEIN"/>
    <property type="match status" value="1"/>
</dbReference>
<dbReference type="PANTHER" id="PTHR43283">
    <property type="entry name" value="BETA-LACTAMASE-RELATED"/>
    <property type="match status" value="1"/>
</dbReference>
<dbReference type="Gene3D" id="3.40.710.10">
    <property type="entry name" value="DD-peptidase/beta-lactamase superfamily"/>
    <property type="match status" value="1"/>
</dbReference>
<dbReference type="InterPro" id="IPR050789">
    <property type="entry name" value="Diverse_Enzym_Activities"/>
</dbReference>
<organism evidence="3 4">
    <name type="scientific">Zooshikella harenae</name>
    <dbReference type="NCBI Taxonomy" id="2827238"/>
    <lineage>
        <taxon>Bacteria</taxon>
        <taxon>Pseudomonadati</taxon>
        <taxon>Pseudomonadota</taxon>
        <taxon>Gammaproteobacteria</taxon>
        <taxon>Oceanospirillales</taxon>
        <taxon>Zooshikellaceae</taxon>
        <taxon>Zooshikella</taxon>
    </lineage>
</organism>
<keyword evidence="1" id="KW-0812">Transmembrane</keyword>
<keyword evidence="4" id="KW-1185">Reference proteome</keyword>
<dbReference type="InterPro" id="IPR001466">
    <property type="entry name" value="Beta-lactam-related"/>
</dbReference>
<reference evidence="3 4" key="1">
    <citation type="submission" date="2021-04" db="EMBL/GenBank/DDBJ databases">
        <authorList>
            <person name="Pira H."/>
            <person name="Risdian C."/>
            <person name="Wink J."/>
        </authorList>
    </citation>
    <scope>NUCLEOTIDE SEQUENCE [LARGE SCALE GENOMIC DNA]</scope>
    <source>
        <strain evidence="3 4">WH53</strain>
    </source>
</reference>
<dbReference type="EMBL" id="JAGSOY010000019">
    <property type="protein sequence ID" value="MBU2711440.1"/>
    <property type="molecule type" value="Genomic_DNA"/>
</dbReference>
<sequence>MQPLKWIIGCTLSLLIVITLLLMAGPYRYLPSLLMYQKADLDDHKIFNNHIVEVSKSMPWSKAKKYNKITLSQEAQSILSKYDSKAFLIVHNGKLLFERYWQGYDEHIRSNSFSMAKSIVSLLLGVAISEGYIQDLEQKLSDFLPAFNQGQRKHIRIKDVLTMSSGLNWDESYSSPFSVTAQAYYGQRLSGLVNTMQVAEPPGQHFRYASINTQILAEVLEKATGVTISKYAAAKLWQPIGATQPALWSLDQANGEEKAFCCFFSNAQDFARIGQLILNGGKWQDQQVIPSQYLVDALRPARYLKDHRDDQEVDFYGYHFWLTNYKSMEVVIIQGIKGQYILVVPAMNAVIVRLGEKKSTHRTRYMADDMFKYLDITMSILKQIGLEGANICCGRALSFN</sequence>
<keyword evidence="1" id="KW-1133">Transmembrane helix</keyword>
<dbReference type="Pfam" id="PF00144">
    <property type="entry name" value="Beta-lactamase"/>
    <property type="match status" value="1"/>
</dbReference>
<dbReference type="GO" id="GO:0016787">
    <property type="term" value="F:hydrolase activity"/>
    <property type="evidence" value="ECO:0007669"/>
    <property type="project" value="UniProtKB-KW"/>
</dbReference>
<dbReference type="Proteomes" id="UP000690515">
    <property type="component" value="Unassembled WGS sequence"/>
</dbReference>
<accession>A0ABS5ZBN2</accession>
<evidence type="ECO:0000259" key="2">
    <source>
        <dbReference type="Pfam" id="PF00144"/>
    </source>
</evidence>
<feature type="domain" description="Beta-lactamase-related" evidence="2">
    <location>
        <begin position="86"/>
        <end position="361"/>
    </location>
</feature>
<comment type="caution">
    <text evidence="3">The sequence shown here is derived from an EMBL/GenBank/DDBJ whole genome shotgun (WGS) entry which is preliminary data.</text>
</comment>
<keyword evidence="3" id="KW-0378">Hydrolase</keyword>
<evidence type="ECO:0000313" key="4">
    <source>
        <dbReference type="Proteomes" id="UP000690515"/>
    </source>
</evidence>
<proteinExistence type="predicted"/>
<name>A0ABS5ZBN2_9GAMM</name>
<evidence type="ECO:0000256" key="1">
    <source>
        <dbReference type="SAM" id="Phobius"/>
    </source>
</evidence>